<name>A0ABQ9WZT1_9EUKA</name>
<dbReference type="Proteomes" id="UP001281761">
    <property type="component" value="Unassembled WGS sequence"/>
</dbReference>
<comment type="caution">
    <text evidence="1">The sequence shown here is derived from an EMBL/GenBank/DDBJ whole genome shotgun (WGS) entry which is preliminary data.</text>
</comment>
<accession>A0ABQ9WZT1</accession>
<reference evidence="1 2" key="1">
    <citation type="journal article" date="2022" name="bioRxiv">
        <title>Genomics of Preaxostyla Flagellates Illuminates Evolutionary Transitions and the Path Towards Mitochondrial Loss.</title>
        <authorList>
            <person name="Novak L.V.F."/>
            <person name="Treitli S.C."/>
            <person name="Pyrih J."/>
            <person name="Halakuc P."/>
            <person name="Pipaliya S.V."/>
            <person name="Vacek V."/>
            <person name="Brzon O."/>
            <person name="Soukal P."/>
            <person name="Eme L."/>
            <person name="Dacks J.B."/>
            <person name="Karnkowska A."/>
            <person name="Elias M."/>
            <person name="Hampl V."/>
        </authorList>
    </citation>
    <scope>NUCLEOTIDE SEQUENCE [LARGE SCALE GENOMIC DNA]</scope>
    <source>
        <strain evidence="1">NAU3</strain>
        <tissue evidence="1">Gut</tissue>
    </source>
</reference>
<dbReference type="EMBL" id="JARBJD010000278">
    <property type="protein sequence ID" value="KAK2944947.1"/>
    <property type="molecule type" value="Genomic_DNA"/>
</dbReference>
<keyword evidence="2" id="KW-1185">Reference proteome</keyword>
<organism evidence="1 2">
    <name type="scientific">Blattamonas nauphoetae</name>
    <dbReference type="NCBI Taxonomy" id="2049346"/>
    <lineage>
        <taxon>Eukaryota</taxon>
        <taxon>Metamonada</taxon>
        <taxon>Preaxostyla</taxon>
        <taxon>Oxymonadida</taxon>
        <taxon>Blattamonas</taxon>
    </lineage>
</organism>
<evidence type="ECO:0000313" key="1">
    <source>
        <dbReference type="EMBL" id="KAK2944947.1"/>
    </source>
</evidence>
<gene>
    <name evidence="1" type="ORF">BLNAU_20123</name>
</gene>
<proteinExistence type="predicted"/>
<sequence>MTRQSCLSNDPYSFLRTLLVWMNQLVQQPAAAVQLRANDDEELYHATTPPNELSSQHCRHPPQIAVQAAQRRSSNRVLSESAFQEQTSLCISQLLLGCDEEGEQEEDLGDGEAETVRRLADCGMESENSADETPRFFRPNASNTHSHVVLTPHTTTIPVDSLSHPHPHSLPKTLSQPLSNELVLLRLAEASKCQC</sequence>
<evidence type="ECO:0000313" key="2">
    <source>
        <dbReference type="Proteomes" id="UP001281761"/>
    </source>
</evidence>
<protein>
    <submittedName>
        <fullName evidence="1">Uncharacterized protein</fullName>
    </submittedName>
</protein>